<reference evidence="1 2" key="1">
    <citation type="submission" date="2015-08" db="EMBL/GenBank/DDBJ databases">
        <title>Next Generation Sequencing and Analysis of the Genome of Puccinia sorghi L Schw, the Causal Agent of Maize Common Rust.</title>
        <authorList>
            <person name="Rochi L."/>
            <person name="Burguener G."/>
            <person name="Darino M."/>
            <person name="Turjanski A."/>
            <person name="Kreff E."/>
            <person name="Dieguez M.J."/>
            <person name="Sacco F."/>
        </authorList>
    </citation>
    <scope>NUCLEOTIDE SEQUENCE [LARGE SCALE GENOMIC DNA]</scope>
    <source>
        <strain evidence="1 2">RO10H11247</strain>
    </source>
</reference>
<dbReference type="EMBL" id="LAVV01012471">
    <property type="protein sequence ID" value="KNZ46670.1"/>
    <property type="molecule type" value="Genomic_DNA"/>
</dbReference>
<dbReference type="VEuPathDB" id="FungiDB:VP01_7079g2"/>
<keyword evidence="2" id="KW-1185">Reference proteome</keyword>
<accession>A0A0L6UFT8</accession>
<feature type="non-terminal residue" evidence="1">
    <location>
        <position position="1"/>
    </location>
</feature>
<dbReference type="Proteomes" id="UP000037035">
    <property type="component" value="Unassembled WGS sequence"/>
</dbReference>
<gene>
    <name evidence="1" type="ORF">VP01_7079g2</name>
</gene>
<protein>
    <submittedName>
        <fullName evidence="1">Uncharacterized protein</fullName>
    </submittedName>
</protein>
<comment type="caution">
    <text evidence="1">The sequence shown here is derived from an EMBL/GenBank/DDBJ whole genome shotgun (WGS) entry which is preliminary data.</text>
</comment>
<name>A0A0L6UFT8_9BASI</name>
<proteinExistence type="predicted"/>
<dbReference type="AlphaFoldDB" id="A0A0L6UFT8"/>
<organism evidence="1 2">
    <name type="scientific">Puccinia sorghi</name>
    <dbReference type="NCBI Taxonomy" id="27349"/>
    <lineage>
        <taxon>Eukaryota</taxon>
        <taxon>Fungi</taxon>
        <taxon>Dikarya</taxon>
        <taxon>Basidiomycota</taxon>
        <taxon>Pucciniomycotina</taxon>
        <taxon>Pucciniomycetes</taxon>
        <taxon>Pucciniales</taxon>
        <taxon>Pucciniaceae</taxon>
        <taxon>Puccinia</taxon>
    </lineage>
</organism>
<dbReference type="OrthoDB" id="8003956at2759"/>
<evidence type="ECO:0000313" key="2">
    <source>
        <dbReference type="Proteomes" id="UP000037035"/>
    </source>
</evidence>
<evidence type="ECO:0000313" key="1">
    <source>
        <dbReference type="EMBL" id="KNZ46670.1"/>
    </source>
</evidence>
<sequence length="184" mass="21090">NDVLLIWKSINEYFASQHAANRARVWNHFSYLVFDNSDVLGFITKTKASIENFLRLLNSLVFLRPSPTLDLPLLWNASAQSSTSGQKQVSLFTNASKKCKDKAHNTLANHPESRCWKLYPHLRPDYSDNSKMKEGQAEQSVSSFFSAQSTPVSSFILDSERHSSHEFWNRSTEYKGDWSSMYLS</sequence>